<dbReference type="PRINTS" id="PR00039">
    <property type="entry name" value="HTHLYSR"/>
</dbReference>
<proteinExistence type="inferred from homology"/>
<evidence type="ECO:0000313" key="6">
    <source>
        <dbReference type="EMBL" id="HIU63681.1"/>
    </source>
</evidence>
<dbReference type="PROSITE" id="PS50931">
    <property type="entry name" value="HTH_LYSR"/>
    <property type="match status" value="1"/>
</dbReference>
<dbReference type="Gene3D" id="3.40.190.290">
    <property type="match status" value="1"/>
</dbReference>
<organism evidence="6 7">
    <name type="scientific">Candidatus Avacidaminococcus intestinavium</name>
    <dbReference type="NCBI Taxonomy" id="2840684"/>
    <lineage>
        <taxon>Bacteria</taxon>
        <taxon>Bacillati</taxon>
        <taxon>Bacillota</taxon>
        <taxon>Negativicutes</taxon>
        <taxon>Acidaminococcales</taxon>
        <taxon>Acidaminococcaceae</taxon>
        <taxon>Acidaminococcaceae incertae sedis</taxon>
        <taxon>Candidatus Avacidaminococcus</taxon>
    </lineage>
</organism>
<dbReference type="InterPro" id="IPR005119">
    <property type="entry name" value="LysR_subst-bd"/>
</dbReference>
<evidence type="ECO:0000256" key="1">
    <source>
        <dbReference type="ARBA" id="ARBA00009437"/>
    </source>
</evidence>
<dbReference type="SUPFAM" id="SSF53850">
    <property type="entry name" value="Periplasmic binding protein-like II"/>
    <property type="match status" value="1"/>
</dbReference>
<evidence type="ECO:0000256" key="4">
    <source>
        <dbReference type="ARBA" id="ARBA00023163"/>
    </source>
</evidence>
<evidence type="ECO:0000256" key="3">
    <source>
        <dbReference type="ARBA" id="ARBA00023125"/>
    </source>
</evidence>
<comment type="caution">
    <text evidence="6">The sequence shown here is derived from an EMBL/GenBank/DDBJ whole genome shotgun (WGS) entry which is preliminary data.</text>
</comment>
<dbReference type="PANTHER" id="PTHR30419">
    <property type="entry name" value="HTH-TYPE TRANSCRIPTIONAL REGULATOR YBHD"/>
    <property type="match status" value="1"/>
</dbReference>
<dbReference type="CDD" id="cd05466">
    <property type="entry name" value="PBP2_LTTR_substrate"/>
    <property type="match status" value="1"/>
</dbReference>
<dbReference type="Pfam" id="PF00126">
    <property type="entry name" value="HTH_1"/>
    <property type="match status" value="1"/>
</dbReference>
<dbReference type="GO" id="GO:0003677">
    <property type="term" value="F:DNA binding"/>
    <property type="evidence" value="ECO:0007669"/>
    <property type="project" value="UniProtKB-KW"/>
</dbReference>
<dbReference type="EMBL" id="DVNI01000021">
    <property type="protein sequence ID" value="HIU63681.1"/>
    <property type="molecule type" value="Genomic_DNA"/>
</dbReference>
<dbReference type="Proteomes" id="UP000824099">
    <property type="component" value="Unassembled WGS sequence"/>
</dbReference>
<evidence type="ECO:0000313" key="7">
    <source>
        <dbReference type="Proteomes" id="UP000824099"/>
    </source>
</evidence>
<dbReference type="GO" id="GO:0003700">
    <property type="term" value="F:DNA-binding transcription factor activity"/>
    <property type="evidence" value="ECO:0007669"/>
    <property type="project" value="InterPro"/>
</dbReference>
<dbReference type="Gene3D" id="1.10.10.10">
    <property type="entry name" value="Winged helix-like DNA-binding domain superfamily/Winged helix DNA-binding domain"/>
    <property type="match status" value="1"/>
</dbReference>
<accession>A0A9D1SKL7</accession>
<reference evidence="6" key="2">
    <citation type="journal article" date="2021" name="PeerJ">
        <title>Extensive microbial diversity within the chicken gut microbiome revealed by metagenomics and culture.</title>
        <authorList>
            <person name="Gilroy R."/>
            <person name="Ravi A."/>
            <person name="Getino M."/>
            <person name="Pursley I."/>
            <person name="Horton D.L."/>
            <person name="Alikhan N.F."/>
            <person name="Baker D."/>
            <person name="Gharbi K."/>
            <person name="Hall N."/>
            <person name="Watson M."/>
            <person name="Adriaenssens E.M."/>
            <person name="Foster-Nyarko E."/>
            <person name="Jarju S."/>
            <person name="Secka A."/>
            <person name="Antonio M."/>
            <person name="Oren A."/>
            <person name="Chaudhuri R.R."/>
            <person name="La Ragione R."/>
            <person name="Hildebrand F."/>
            <person name="Pallen M.J."/>
        </authorList>
    </citation>
    <scope>NUCLEOTIDE SEQUENCE</scope>
    <source>
        <strain evidence="6">CHK160-1198</strain>
    </source>
</reference>
<dbReference type="InterPro" id="IPR050950">
    <property type="entry name" value="HTH-type_LysR_regulators"/>
</dbReference>
<feature type="domain" description="HTH lysR-type" evidence="5">
    <location>
        <begin position="1"/>
        <end position="58"/>
    </location>
</feature>
<evidence type="ECO:0000259" key="5">
    <source>
        <dbReference type="PROSITE" id="PS50931"/>
    </source>
</evidence>
<gene>
    <name evidence="6" type="ORF">IAB06_01390</name>
</gene>
<dbReference type="SUPFAM" id="SSF46785">
    <property type="entry name" value="Winged helix' DNA-binding domain"/>
    <property type="match status" value="1"/>
</dbReference>
<dbReference type="Pfam" id="PF03466">
    <property type="entry name" value="LysR_substrate"/>
    <property type="match status" value="1"/>
</dbReference>
<keyword evidence="3" id="KW-0238">DNA-binding</keyword>
<reference evidence="6" key="1">
    <citation type="submission" date="2020-10" db="EMBL/GenBank/DDBJ databases">
        <authorList>
            <person name="Gilroy R."/>
        </authorList>
    </citation>
    <scope>NUCLEOTIDE SEQUENCE</scope>
    <source>
        <strain evidence="6">CHK160-1198</strain>
    </source>
</reference>
<dbReference type="InterPro" id="IPR000847">
    <property type="entry name" value="LysR_HTH_N"/>
</dbReference>
<dbReference type="AlphaFoldDB" id="A0A9D1SKL7"/>
<dbReference type="InterPro" id="IPR036390">
    <property type="entry name" value="WH_DNA-bd_sf"/>
</dbReference>
<keyword evidence="2" id="KW-0805">Transcription regulation</keyword>
<evidence type="ECO:0000256" key="2">
    <source>
        <dbReference type="ARBA" id="ARBA00023015"/>
    </source>
</evidence>
<dbReference type="GO" id="GO:0005829">
    <property type="term" value="C:cytosol"/>
    <property type="evidence" value="ECO:0007669"/>
    <property type="project" value="TreeGrafter"/>
</dbReference>
<protein>
    <submittedName>
        <fullName evidence="6">LysR family transcriptional regulator</fullName>
    </submittedName>
</protein>
<sequence>MNFNQITYFLAILRTGNFSNAAEDCFISQSSLSKQIKALEEELNVELFRRSHTKIFLTDAGYDFFVFAEKVIAERHQLQGRLGRFNAKNNYTISIGSIPVVESYGLASIFAKFQVKMLHQGFNVNIDLFSEEQNTVFNALKSNQVSLAFLRPPYLSTDLYETLLIAVDELVFICHLNNPLSSLPEIDLSTLNNERFILLTPRSTLYQTCAAELTRHKLISNVVSTTGRHAVILEMVNDELGVTLLPRKLLNKQMHPNLVAIKLKDKIISKLVLTKAKNQELNSPAMQFWEFIKEHYLIDDFTKI</sequence>
<name>A0A9D1SKL7_9FIRM</name>
<dbReference type="FunFam" id="1.10.10.10:FF:000001">
    <property type="entry name" value="LysR family transcriptional regulator"/>
    <property type="match status" value="1"/>
</dbReference>
<comment type="similarity">
    <text evidence="1">Belongs to the LysR transcriptional regulatory family.</text>
</comment>
<keyword evidence="4" id="KW-0804">Transcription</keyword>
<dbReference type="InterPro" id="IPR036388">
    <property type="entry name" value="WH-like_DNA-bd_sf"/>
</dbReference>